<keyword evidence="3" id="KW-1185">Reference proteome</keyword>
<accession>A0ABY8U300</accession>
<name>A0ABY8U300_TETOB</name>
<gene>
    <name evidence="2" type="ORF">OEZ85_003308</name>
</gene>
<evidence type="ECO:0000313" key="2">
    <source>
        <dbReference type="EMBL" id="WIA14826.1"/>
    </source>
</evidence>
<dbReference type="InterPro" id="IPR032675">
    <property type="entry name" value="LRR_dom_sf"/>
</dbReference>
<dbReference type="EMBL" id="CP126212">
    <property type="protein sequence ID" value="WIA14826.1"/>
    <property type="molecule type" value="Genomic_DNA"/>
</dbReference>
<comment type="subcellular location">
    <subcellularLocation>
        <location evidence="1">Cytoplasm</location>
        <location evidence="1">Cytoskeleton</location>
        <location evidence="1">Cilium axoneme</location>
    </subcellularLocation>
</comment>
<dbReference type="Proteomes" id="UP001244341">
    <property type="component" value="Chromosome 5b"/>
</dbReference>
<dbReference type="SUPFAM" id="SSF52047">
    <property type="entry name" value="RNI-like"/>
    <property type="match status" value="1"/>
</dbReference>
<evidence type="ECO:0000313" key="3">
    <source>
        <dbReference type="Proteomes" id="UP001244341"/>
    </source>
</evidence>
<evidence type="ECO:0000256" key="1">
    <source>
        <dbReference type="ARBA" id="ARBA00004430"/>
    </source>
</evidence>
<protein>
    <submittedName>
        <fullName evidence="2">Uncharacterized protein</fullName>
    </submittedName>
</protein>
<reference evidence="2 3" key="1">
    <citation type="submission" date="2023-05" db="EMBL/GenBank/DDBJ databases">
        <title>A 100% complete, gapless, phased diploid assembly of the Scenedesmus obliquus UTEX 3031 genome.</title>
        <authorList>
            <person name="Biondi T.C."/>
            <person name="Hanschen E.R."/>
            <person name="Kwon T."/>
            <person name="Eng W."/>
            <person name="Kruse C.P.S."/>
            <person name="Koehler S.I."/>
            <person name="Kunde Y."/>
            <person name="Gleasner C.D."/>
            <person name="You Mak K.T."/>
            <person name="Polle J."/>
            <person name="Hovde B.T."/>
            <person name="Starkenburg S.R."/>
        </authorList>
    </citation>
    <scope>NUCLEOTIDE SEQUENCE [LARGE SCALE GENOMIC DNA]</scope>
    <source>
        <strain evidence="2 3">DOE0152z</strain>
    </source>
</reference>
<sequence>MLQELPVLAAQLPPVVDVCNASCNLGPCTALRAAAPAAAAAAAAAAVVAAAALGGPQRGPRSRRSHLRRGWLGTLRCLLLQHAEADALLPAVSGLTCLTELRLVKLSGGSVPALQRLPAAQLRCLSVCVSPNIHGWQRKQLQPQLAYLSALTSLCCTGEGLFAVQAHDSLPPALRALTVVDCPSPQPLLPLTQLRVLQMNAATTPAAGLAQLAAHLRCLTCVRLCYERDPGVIAAAAGGWAALPLLRLELRVYPGPVTAGAIQALAQLRGLTHLTIQGFDVQFEASPSQFGAVLQQLTGLRELKLASLKMMPEQQQQQQQQQLVADAGLGGAGAVDAAAGLVQPIHAAPLPQQAPHSSDVGMQLLLRAVARLPQLATFWFIRFPVSSAAAAQLAAASRLTALRLDECELADEAVAALAARLVGLRSLSLNWNFQLSDAVVGVIAGQLTGLSELALCSTRVGGSAQALRAALPGLRLVLL</sequence>
<organism evidence="2 3">
    <name type="scientific">Tetradesmus obliquus</name>
    <name type="common">Green alga</name>
    <name type="synonym">Acutodesmus obliquus</name>
    <dbReference type="NCBI Taxonomy" id="3088"/>
    <lineage>
        <taxon>Eukaryota</taxon>
        <taxon>Viridiplantae</taxon>
        <taxon>Chlorophyta</taxon>
        <taxon>core chlorophytes</taxon>
        <taxon>Chlorophyceae</taxon>
        <taxon>CS clade</taxon>
        <taxon>Sphaeropleales</taxon>
        <taxon>Scenedesmaceae</taxon>
        <taxon>Tetradesmus</taxon>
    </lineage>
</organism>
<proteinExistence type="predicted"/>
<dbReference type="Gene3D" id="3.80.10.10">
    <property type="entry name" value="Ribonuclease Inhibitor"/>
    <property type="match status" value="1"/>
</dbReference>